<proteinExistence type="predicted"/>
<gene>
    <name evidence="1" type="ORF">BV25DRAFT_1817746</name>
</gene>
<reference evidence="1" key="2">
    <citation type="journal article" date="2022" name="New Phytol.">
        <title>Evolutionary transition to the ectomycorrhizal habit in the genomes of a hyperdiverse lineage of mushroom-forming fungi.</title>
        <authorList>
            <person name="Looney B."/>
            <person name="Miyauchi S."/>
            <person name="Morin E."/>
            <person name="Drula E."/>
            <person name="Courty P.E."/>
            <person name="Kohler A."/>
            <person name="Kuo A."/>
            <person name="LaButti K."/>
            <person name="Pangilinan J."/>
            <person name="Lipzen A."/>
            <person name="Riley R."/>
            <person name="Andreopoulos W."/>
            <person name="He G."/>
            <person name="Johnson J."/>
            <person name="Nolan M."/>
            <person name="Tritt A."/>
            <person name="Barry K.W."/>
            <person name="Grigoriev I.V."/>
            <person name="Nagy L.G."/>
            <person name="Hibbett D."/>
            <person name="Henrissat B."/>
            <person name="Matheny P.B."/>
            <person name="Labbe J."/>
            <person name="Martin F.M."/>
        </authorList>
    </citation>
    <scope>NUCLEOTIDE SEQUENCE</scope>
    <source>
        <strain evidence="1">HHB10654</strain>
    </source>
</reference>
<reference evidence="1" key="1">
    <citation type="submission" date="2021-03" db="EMBL/GenBank/DDBJ databases">
        <authorList>
            <consortium name="DOE Joint Genome Institute"/>
            <person name="Ahrendt S."/>
            <person name="Looney B.P."/>
            <person name="Miyauchi S."/>
            <person name="Morin E."/>
            <person name="Drula E."/>
            <person name="Courty P.E."/>
            <person name="Chicoki N."/>
            <person name="Fauchery L."/>
            <person name="Kohler A."/>
            <person name="Kuo A."/>
            <person name="Labutti K."/>
            <person name="Pangilinan J."/>
            <person name="Lipzen A."/>
            <person name="Riley R."/>
            <person name="Andreopoulos W."/>
            <person name="He G."/>
            <person name="Johnson J."/>
            <person name="Barry K.W."/>
            <person name="Grigoriev I.V."/>
            <person name="Nagy L."/>
            <person name="Hibbett D."/>
            <person name="Henrissat B."/>
            <person name="Matheny P.B."/>
            <person name="Labbe J."/>
            <person name="Martin F."/>
        </authorList>
    </citation>
    <scope>NUCLEOTIDE SEQUENCE</scope>
    <source>
        <strain evidence="1">HHB10654</strain>
    </source>
</reference>
<sequence length="298" mass="32604">MGITGLARWINAPITGLELISTNVHRNHNGQYLGNWRLTVRSYRSTLSKIPGMEHTPDRTMCALTMDDNVFVQLDDPSAPTRAELAAHASQDPNDHASQPQGPPHYRSTFLTLSPAGGLEQLLNILRARWISTRQAAAPGASTQNRPSNAQQLSIEGVIYAIGTDWIVRAGNVILGGGAARGMLLEAEYLPVPTMSSQPADKTSDLLSNLLLSVLPNVRDAKTVAVTISDEQWEDVLWDREQEESAEKHTEEIKDPDDIFVVADEGLSTHKPGDWVGVDRDRRSAYLIIGALKSEGLL</sequence>
<name>A0ACB8TKB3_9AGAM</name>
<comment type="caution">
    <text evidence="1">The sequence shown here is derived from an EMBL/GenBank/DDBJ whole genome shotgun (WGS) entry which is preliminary data.</text>
</comment>
<accession>A0ACB8TKB3</accession>
<keyword evidence="2" id="KW-1185">Reference proteome</keyword>
<protein>
    <submittedName>
        <fullName evidence="1">Uncharacterized protein</fullName>
    </submittedName>
</protein>
<dbReference type="Proteomes" id="UP000814140">
    <property type="component" value="Unassembled WGS sequence"/>
</dbReference>
<evidence type="ECO:0000313" key="1">
    <source>
        <dbReference type="EMBL" id="KAI0068833.1"/>
    </source>
</evidence>
<evidence type="ECO:0000313" key="2">
    <source>
        <dbReference type="Proteomes" id="UP000814140"/>
    </source>
</evidence>
<organism evidence="1 2">
    <name type="scientific">Artomyces pyxidatus</name>
    <dbReference type="NCBI Taxonomy" id="48021"/>
    <lineage>
        <taxon>Eukaryota</taxon>
        <taxon>Fungi</taxon>
        <taxon>Dikarya</taxon>
        <taxon>Basidiomycota</taxon>
        <taxon>Agaricomycotina</taxon>
        <taxon>Agaricomycetes</taxon>
        <taxon>Russulales</taxon>
        <taxon>Auriscalpiaceae</taxon>
        <taxon>Artomyces</taxon>
    </lineage>
</organism>
<dbReference type="EMBL" id="MU277187">
    <property type="protein sequence ID" value="KAI0068833.1"/>
    <property type="molecule type" value="Genomic_DNA"/>
</dbReference>